<evidence type="ECO:0000256" key="1">
    <source>
        <dbReference type="SAM" id="MobiDB-lite"/>
    </source>
</evidence>
<gene>
    <name evidence="2" type="ORF">K466DRAFT_355360</name>
</gene>
<keyword evidence="3" id="KW-1185">Reference proteome</keyword>
<feature type="region of interest" description="Disordered" evidence="1">
    <location>
        <begin position="41"/>
        <end position="86"/>
    </location>
</feature>
<dbReference type="EMBL" id="ML210969">
    <property type="protein sequence ID" value="TFK94446.1"/>
    <property type="molecule type" value="Genomic_DNA"/>
</dbReference>
<organism evidence="2 3">
    <name type="scientific">Polyporus arcularius HHB13444</name>
    <dbReference type="NCBI Taxonomy" id="1314778"/>
    <lineage>
        <taxon>Eukaryota</taxon>
        <taxon>Fungi</taxon>
        <taxon>Dikarya</taxon>
        <taxon>Basidiomycota</taxon>
        <taxon>Agaricomycotina</taxon>
        <taxon>Agaricomycetes</taxon>
        <taxon>Polyporales</taxon>
        <taxon>Polyporaceae</taxon>
        <taxon>Polyporus</taxon>
    </lineage>
</organism>
<reference evidence="2 3" key="1">
    <citation type="journal article" date="2019" name="Nat. Ecol. Evol.">
        <title>Megaphylogeny resolves global patterns of mushroom evolution.</title>
        <authorList>
            <person name="Varga T."/>
            <person name="Krizsan K."/>
            <person name="Foldi C."/>
            <person name="Dima B."/>
            <person name="Sanchez-Garcia M."/>
            <person name="Sanchez-Ramirez S."/>
            <person name="Szollosi G.J."/>
            <person name="Szarkandi J.G."/>
            <person name="Papp V."/>
            <person name="Albert L."/>
            <person name="Andreopoulos W."/>
            <person name="Angelini C."/>
            <person name="Antonin V."/>
            <person name="Barry K.W."/>
            <person name="Bougher N.L."/>
            <person name="Buchanan P."/>
            <person name="Buyck B."/>
            <person name="Bense V."/>
            <person name="Catcheside P."/>
            <person name="Chovatia M."/>
            <person name="Cooper J."/>
            <person name="Damon W."/>
            <person name="Desjardin D."/>
            <person name="Finy P."/>
            <person name="Geml J."/>
            <person name="Haridas S."/>
            <person name="Hughes K."/>
            <person name="Justo A."/>
            <person name="Karasinski D."/>
            <person name="Kautmanova I."/>
            <person name="Kiss B."/>
            <person name="Kocsube S."/>
            <person name="Kotiranta H."/>
            <person name="LaButti K.M."/>
            <person name="Lechner B.E."/>
            <person name="Liimatainen K."/>
            <person name="Lipzen A."/>
            <person name="Lukacs Z."/>
            <person name="Mihaltcheva S."/>
            <person name="Morgado L.N."/>
            <person name="Niskanen T."/>
            <person name="Noordeloos M.E."/>
            <person name="Ohm R.A."/>
            <person name="Ortiz-Santana B."/>
            <person name="Ovrebo C."/>
            <person name="Racz N."/>
            <person name="Riley R."/>
            <person name="Savchenko A."/>
            <person name="Shiryaev A."/>
            <person name="Soop K."/>
            <person name="Spirin V."/>
            <person name="Szebenyi C."/>
            <person name="Tomsovsky M."/>
            <person name="Tulloss R.E."/>
            <person name="Uehling J."/>
            <person name="Grigoriev I.V."/>
            <person name="Vagvolgyi C."/>
            <person name="Papp T."/>
            <person name="Martin F.M."/>
            <person name="Miettinen O."/>
            <person name="Hibbett D.S."/>
            <person name="Nagy L.G."/>
        </authorList>
    </citation>
    <scope>NUCLEOTIDE SEQUENCE [LARGE SCALE GENOMIC DNA]</scope>
    <source>
        <strain evidence="2 3">HHB13444</strain>
    </source>
</reference>
<proteinExistence type="predicted"/>
<evidence type="ECO:0000313" key="2">
    <source>
        <dbReference type="EMBL" id="TFK94446.1"/>
    </source>
</evidence>
<dbReference type="InParanoid" id="A0A5C3PXL6"/>
<protein>
    <submittedName>
        <fullName evidence="2">Uncharacterized protein</fullName>
    </submittedName>
</protein>
<dbReference type="Proteomes" id="UP000308197">
    <property type="component" value="Unassembled WGS sequence"/>
</dbReference>
<dbReference type="AlphaFoldDB" id="A0A5C3PXL6"/>
<sequence>MEGEREGSGRACADALHDEARASLRRERGWRPGLSLCSRQRQTTLAGASSPSLGISSSWQVPPDDPTRPAPDVPTGRRIVHRPPLADRGLRRPAAACLQAGACCARTDVLCPIALQRSRH</sequence>
<evidence type="ECO:0000313" key="3">
    <source>
        <dbReference type="Proteomes" id="UP000308197"/>
    </source>
</evidence>
<accession>A0A5C3PXL6</accession>
<feature type="compositionally biased region" description="Low complexity" evidence="1">
    <location>
        <begin position="45"/>
        <end position="58"/>
    </location>
</feature>
<name>A0A5C3PXL6_9APHY</name>